<accession>A0ABX0TLJ7</accession>
<evidence type="ECO:0000313" key="3">
    <source>
        <dbReference type="EMBL" id="NIJ03469.1"/>
    </source>
</evidence>
<feature type="domain" description="RNase NYN" evidence="2">
    <location>
        <begin position="276"/>
        <end position="385"/>
    </location>
</feature>
<dbReference type="Pfam" id="PF11977">
    <property type="entry name" value="RNase_Zc3h12a"/>
    <property type="match status" value="1"/>
</dbReference>
<keyword evidence="1" id="KW-0175">Coiled coil</keyword>
<sequence>MVVQFNPLALQIEAHVTSLAELRSKESELVEQIAWYDEFDAGVIHNHIEHEQTTAMNREKRLKNVEASLAEVMVRVEAIRPATRAGRNPLYWFSAARAEAQGDLEAGLAKIKQLKAEGTKLAREREAALQRRADARESLERYSMFNRKSFERTLAELSTEIQTRNAVIDRLSPRAAAIDDELRAPLKEYTVIQDRMKELQDERDLAERYGQELGWASNSYERAKVHEKCKSHLGEGSPSKIISKVDRELNIRRRDAAKLERRFRDIARRGSLDVQALVIDGSNLSYEGSKFLGLFAVRALCTRLASEFEVTVVFDASTRTKLGIPTDEKLRSQLPGVNVHVVVSGTSADETILDVAQDPTTFVVSNDRFADFPDKAVVREDRIIRHEIINGRVLVRDLKIDIAYRQHQPVPKYSQALSR</sequence>
<dbReference type="RefSeq" id="WP_167269701.1">
    <property type="nucleotide sequence ID" value="NZ_BAAAVO010000003.1"/>
</dbReference>
<proteinExistence type="predicted"/>
<feature type="coiled-coil region" evidence="1">
    <location>
        <begin position="97"/>
        <end position="131"/>
    </location>
</feature>
<evidence type="ECO:0000259" key="2">
    <source>
        <dbReference type="Pfam" id="PF11977"/>
    </source>
</evidence>
<dbReference type="InterPro" id="IPR021869">
    <property type="entry name" value="RNase_Zc3h12_NYN"/>
</dbReference>
<dbReference type="EMBL" id="JAAOZD010000014">
    <property type="protein sequence ID" value="NIJ03469.1"/>
    <property type="molecule type" value="Genomic_DNA"/>
</dbReference>
<reference evidence="3 4" key="1">
    <citation type="submission" date="2020-03" db="EMBL/GenBank/DDBJ databases">
        <title>Genomic Encyclopedia of Type Strains, Phase III (KMG-III): the genomes of soil and plant-associated and newly described type strains.</title>
        <authorList>
            <person name="Whitman W."/>
        </authorList>
    </citation>
    <scope>NUCLEOTIDE SEQUENCE [LARGE SCALE GENOMIC DNA]</scope>
    <source>
        <strain evidence="3 4">CECT 4207</strain>
    </source>
</reference>
<protein>
    <submittedName>
        <fullName evidence="3">Chromosome segregation ATPase</fullName>
    </submittedName>
</protein>
<organism evidence="3 4">
    <name type="scientific">Paenarthrobacter ilicis</name>
    <dbReference type="NCBI Taxonomy" id="43665"/>
    <lineage>
        <taxon>Bacteria</taxon>
        <taxon>Bacillati</taxon>
        <taxon>Actinomycetota</taxon>
        <taxon>Actinomycetes</taxon>
        <taxon>Micrococcales</taxon>
        <taxon>Micrococcaceae</taxon>
        <taxon>Paenarthrobacter</taxon>
    </lineage>
</organism>
<evidence type="ECO:0000256" key="1">
    <source>
        <dbReference type="SAM" id="Coils"/>
    </source>
</evidence>
<dbReference type="Gene3D" id="3.40.50.11980">
    <property type="match status" value="1"/>
</dbReference>
<comment type="caution">
    <text evidence="3">The sequence shown here is derived from an EMBL/GenBank/DDBJ whole genome shotgun (WGS) entry which is preliminary data.</text>
</comment>
<evidence type="ECO:0000313" key="4">
    <source>
        <dbReference type="Proteomes" id="UP000802392"/>
    </source>
</evidence>
<gene>
    <name evidence="3" type="ORF">FHR86_003828</name>
</gene>
<dbReference type="Proteomes" id="UP000802392">
    <property type="component" value="Unassembled WGS sequence"/>
</dbReference>
<name>A0ABX0TLJ7_9MICC</name>
<keyword evidence="4" id="KW-1185">Reference proteome</keyword>